<sequence length="126" mass="15382">MERLNPTAKDAFDKFWDRLLEILDTTYRIKTVTKLKRNLKKHINKNQEIRELKCKLDALAVIRDVRKDEDSRRVYLTCKHLYKKKILEVKRRLNSIKMNKAGNKNKTIWEVINKETNVQRWEFRPR</sequence>
<dbReference type="Proteomes" id="UP001516400">
    <property type="component" value="Unassembled WGS sequence"/>
</dbReference>
<reference evidence="1 2" key="1">
    <citation type="journal article" date="2021" name="BMC Biol.">
        <title>Horizontally acquired antibacterial genes associated with adaptive radiation of ladybird beetles.</title>
        <authorList>
            <person name="Li H.S."/>
            <person name="Tang X.F."/>
            <person name="Huang Y.H."/>
            <person name="Xu Z.Y."/>
            <person name="Chen M.L."/>
            <person name="Du X.Y."/>
            <person name="Qiu B.Y."/>
            <person name="Chen P.T."/>
            <person name="Zhang W."/>
            <person name="Slipinski A."/>
            <person name="Escalona H.E."/>
            <person name="Waterhouse R.M."/>
            <person name="Zwick A."/>
            <person name="Pang H."/>
        </authorList>
    </citation>
    <scope>NUCLEOTIDE SEQUENCE [LARGE SCALE GENOMIC DNA]</scope>
    <source>
        <strain evidence="1">SYSU2018</strain>
    </source>
</reference>
<protein>
    <submittedName>
        <fullName evidence="1">Uncharacterized protein</fullName>
    </submittedName>
</protein>
<name>A0ABD2NWX2_9CUCU</name>
<evidence type="ECO:0000313" key="2">
    <source>
        <dbReference type="Proteomes" id="UP001516400"/>
    </source>
</evidence>
<proteinExistence type="predicted"/>
<evidence type="ECO:0000313" key="1">
    <source>
        <dbReference type="EMBL" id="KAL3283199.1"/>
    </source>
</evidence>
<comment type="caution">
    <text evidence="1">The sequence shown here is derived from an EMBL/GenBank/DDBJ whole genome shotgun (WGS) entry which is preliminary data.</text>
</comment>
<accession>A0ABD2NWX2</accession>
<gene>
    <name evidence="1" type="ORF">HHI36_006349</name>
</gene>
<keyword evidence="2" id="KW-1185">Reference proteome</keyword>
<dbReference type="EMBL" id="JABFTP020000144">
    <property type="protein sequence ID" value="KAL3283199.1"/>
    <property type="molecule type" value="Genomic_DNA"/>
</dbReference>
<organism evidence="1 2">
    <name type="scientific">Cryptolaemus montrouzieri</name>
    <dbReference type="NCBI Taxonomy" id="559131"/>
    <lineage>
        <taxon>Eukaryota</taxon>
        <taxon>Metazoa</taxon>
        <taxon>Ecdysozoa</taxon>
        <taxon>Arthropoda</taxon>
        <taxon>Hexapoda</taxon>
        <taxon>Insecta</taxon>
        <taxon>Pterygota</taxon>
        <taxon>Neoptera</taxon>
        <taxon>Endopterygota</taxon>
        <taxon>Coleoptera</taxon>
        <taxon>Polyphaga</taxon>
        <taxon>Cucujiformia</taxon>
        <taxon>Coccinelloidea</taxon>
        <taxon>Coccinellidae</taxon>
        <taxon>Scymninae</taxon>
        <taxon>Scymnini</taxon>
        <taxon>Cryptolaemus</taxon>
    </lineage>
</organism>
<dbReference type="AlphaFoldDB" id="A0ABD2NWX2"/>